<evidence type="ECO:0000313" key="2">
    <source>
        <dbReference type="EMBL" id="RKG55152.1"/>
    </source>
</evidence>
<keyword evidence="1" id="KW-0812">Transmembrane</keyword>
<proteinExistence type="predicted"/>
<evidence type="ECO:0000256" key="1">
    <source>
        <dbReference type="SAM" id="Phobius"/>
    </source>
</evidence>
<organism evidence="2 3">
    <name type="scientific">Acinetobacter cumulans</name>
    <dbReference type="NCBI Taxonomy" id="2136182"/>
    <lineage>
        <taxon>Bacteria</taxon>
        <taxon>Pseudomonadati</taxon>
        <taxon>Pseudomonadota</taxon>
        <taxon>Gammaproteobacteria</taxon>
        <taxon>Moraxellales</taxon>
        <taxon>Moraxellaceae</taxon>
        <taxon>Acinetobacter</taxon>
    </lineage>
</organism>
<accession>A0A3A8G7T9</accession>
<keyword evidence="1" id="KW-1133">Transmembrane helix</keyword>
<keyword evidence="1" id="KW-0472">Membrane</keyword>
<gene>
    <name evidence="2" type="ORF">D7V64_02205</name>
</gene>
<sequence length="95" mass="10924">MVVLIDLDPALTYVISIITTPLLLIYLVSTALILYEFLHKFHGHLNEKNRLKSAHKDIQDALNQLSPDEKYFLSLFTEKQALELSFDPKNPTIQI</sequence>
<dbReference type="Proteomes" id="UP000281084">
    <property type="component" value="Unassembled WGS sequence"/>
</dbReference>
<protein>
    <submittedName>
        <fullName evidence="2">Uncharacterized protein</fullName>
    </submittedName>
</protein>
<evidence type="ECO:0000313" key="3">
    <source>
        <dbReference type="Proteomes" id="UP000281084"/>
    </source>
</evidence>
<comment type="caution">
    <text evidence="2">The sequence shown here is derived from an EMBL/GenBank/DDBJ whole genome shotgun (WGS) entry which is preliminary data.</text>
</comment>
<dbReference type="EMBL" id="RAXZ01000002">
    <property type="protein sequence ID" value="RKG55152.1"/>
    <property type="molecule type" value="Genomic_DNA"/>
</dbReference>
<name>A0A3A8G7T9_9GAMM</name>
<reference evidence="2 3" key="1">
    <citation type="submission" date="2018-09" db="EMBL/GenBank/DDBJ databases">
        <title>The draft genome of Acinetobacter spp. strains.</title>
        <authorList>
            <person name="Qin J."/>
            <person name="Feng Y."/>
            <person name="Zong Z."/>
        </authorList>
    </citation>
    <scope>NUCLEOTIDE SEQUENCE [LARGE SCALE GENOMIC DNA]</scope>
    <source>
        <strain evidence="2 3">WCHAc060002</strain>
    </source>
</reference>
<feature type="transmembrane region" description="Helical" evidence="1">
    <location>
        <begin position="12"/>
        <end position="38"/>
    </location>
</feature>
<dbReference type="AlphaFoldDB" id="A0A3A8G7T9"/>